<gene>
    <name evidence="1" type="ORF">SAMN05443633_11234</name>
</gene>
<name>A0A1M5I9E7_9FLAO</name>
<sequence length="196" mass="22518">MSWKIYLIIITNAANTELSEIPKLLGTQNLGHQKELTMMEAQYMQQGVSIGKYEDKIFIVSQQFVFDLLENESSEIKKKLLQAFPDSEIAVLTTGFLNGFSILKNQKVERTWVGFDLRTTVDTGDKLAEEIEAYKEISEDHEMMAEIKEDYPDDFEAVITENASEGAVFKLTKRYFGQRIDEDGSDFDKITMTHYE</sequence>
<proteinExistence type="predicted"/>
<dbReference type="AlphaFoldDB" id="A0A1M5I9E7"/>
<dbReference type="Proteomes" id="UP000184518">
    <property type="component" value="Unassembled WGS sequence"/>
</dbReference>
<organism evidence="1 2">
    <name type="scientific">Chryseobacterium arachidis</name>
    <dbReference type="NCBI Taxonomy" id="1416778"/>
    <lineage>
        <taxon>Bacteria</taxon>
        <taxon>Pseudomonadati</taxon>
        <taxon>Bacteroidota</taxon>
        <taxon>Flavobacteriia</taxon>
        <taxon>Flavobacteriales</taxon>
        <taxon>Weeksellaceae</taxon>
        <taxon>Chryseobacterium group</taxon>
        <taxon>Chryseobacterium</taxon>
    </lineage>
</organism>
<protein>
    <submittedName>
        <fullName evidence="1">Uncharacterized protein</fullName>
    </submittedName>
</protein>
<accession>A0A1M5I9E7</accession>
<keyword evidence="2" id="KW-1185">Reference proteome</keyword>
<evidence type="ECO:0000313" key="1">
    <source>
        <dbReference type="EMBL" id="SHG24403.1"/>
    </source>
</evidence>
<dbReference type="OrthoDB" id="1256917at2"/>
<evidence type="ECO:0000313" key="2">
    <source>
        <dbReference type="Proteomes" id="UP000184518"/>
    </source>
</evidence>
<dbReference type="STRING" id="1416778.SAMN05443633_11234"/>
<reference evidence="2" key="1">
    <citation type="submission" date="2016-11" db="EMBL/GenBank/DDBJ databases">
        <authorList>
            <person name="Varghese N."/>
            <person name="Submissions S."/>
        </authorList>
    </citation>
    <scope>NUCLEOTIDE SEQUENCE [LARGE SCALE GENOMIC DNA]</scope>
    <source>
        <strain evidence="2">DSM 27619</strain>
    </source>
</reference>
<dbReference type="RefSeq" id="WP_072961403.1">
    <property type="nucleotide sequence ID" value="NZ_FQUT01000012.1"/>
</dbReference>
<dbReference type="EMBL" id="FQUT01000012">
    <property type="protein sequence ID" value="SHG24403.1"/>
    <property type="molecule type" value="Genomic_DNA"/>
</dbReference>